<name>A0AA86NCY2_9EUKA</name>
<evidence type="ECO:0000256" key="1">
    <source>
        <dbReference type="SAM" id="MobiDB-lite"/>
    </source>
</evidence>
<evidence type="ECO:0000313" key="2">
    <source>
        <dbReference type="EMBL" id="CAI9917195.1"/>
    </source>
</evidence>
<accession>A0AA86NCY2</accession>
<organism evidence="2">
    <name type="scientific">Hexamita inflata</name>
    <dbReference type="NCBI Taxonomy" id="28002"/>
    <lineage>
        <taxon>Eukaryota</taxon>
        <taxon>Metamonada</taxon>
        <taxon>Diplomonadida</taxon>
        <taxon>Hexamitidae</taxon>
        <taxon>Hexamitinae</taxon>
        <taxon>Hexamita</taxon>
    </lineage>
</organism>
<proteinExistence type="predicted"/>
<gene>
    <name evidence="3" type="ORF">HINF_LOCUS47466</name>
    <name evidence="2" type="ORF">HINF_LOCUS4840</name>
</gene>
<protein>
    <submittedName>
        <fullName evidence="3">Hypothetical_protein</fullName>
    </submittedName>
</protein>
<evidence type="ECO:0000313" key="4">
    <source>
        <dbReference type="Proteomes" id="UP001642409"/>
    </source>
</evidence>
<evidence type="ECO:0000313" key="3">
    <source>
        <dbReference type="EMBL" id="CAL6057355.1"/>
    </source>
</evidence>
<reference evidence="2" key="1">
    <citation type="submission" date="2023-06" db="EMBL/GenBank/DDBJ databases">
        <authorList>
            <person name="Kurt Z."/>
        </authorList>
    </citation>
    <scope>NUCLEOTIDE SEQUENCE</scope>
</reference>
<reference evidence="3 4" key="2">
    <citation type="submission" date="2024-07" db="EMBL/GenBank/DDBJ databases">
        <authorList>
            <person name="Akdeniz Z."/>
        </authorList>
    </citation>
    <scope>NUCLEOTIDE SEQUENCE [LARGE SCALE GENOMIC DNA]</scope>
</reference>
<dbReference type="Proteomes" id="UP001642409">
    <property type="component" value="Unassembled WGS sequence"/>
</dbReference>
<dbReference type="AlphaFoldDB" id="A0AA86NCY2"/>
<dbReference type="EMBL" id="CATOUU010000126">
    <property type="protein sequence ID" value="CAI9917195.1"/>
    <property type="molecule type" value="Genomic_DNA"/>
</dbReference>
<comment type="caution">
    <text evidence="2">The sequence shown here is derived from an EMBL/GenBank/DDBJ whole genome shotgun (WGS) entry which is preliminary data.</text>
</comment>
<sequence>MIDANKVREVKEVSKNNNNRTDQKHKADISFIKDGKQQFFDIGISWDTERYFAVKQKHYQTETVNGQPITCTQLLSEKIRRSIQNHQPHFDKQVSKIHGYTSKLESQCPTTENKQTMFSGKRLDKHKINQKNQTFRKLIKQRNLAVFQSMRQQTQTLEHKILAQNLRRNLGKNLKCSIAKRSKPR</sequence>
<feature type="compositionally biased region" description="Basic and acidic residues" evidence="1">
    <location>
        <begin position="1"/>
        <end position="14"/>
    </location>
</feature>
<dbReference type="EMBL" id="CAXDID020000214">
    <property type="protein sequence ID" value="CAL6057355.1"/>
    <property type="molecule type" value="Genomic_DNA"/>
</dbReference>
<keyword evidence="4" id="KW-1185">Reference proteome</keyword>
<feature type="region of interest" description="Disordered" evidence="1">
    <location>
        <begin position="1"/>
        <end position="24"/>
    </location>
</feature>